<dbReference type="PANTHER" id="PTHR42855">
    <property type="entry name" value="ABC TRANSPORTER ATP-BINDING SUBUNIT"/>
    <property type="match status" value="1"/>
</dbReference>
<reference evidence="2" key="1">
    <citation type="journal article" date="2014" name="Front. Microbiol.">
        <title>High frequency of phylogenetically diverse reductive dehalogenase-homologous genes in deep subseafloor sedimentary metagenomes.</title>
        <authorList>
            <person name="Kawai M."/>
            <person name="Futagami T."/>
            <person name="Toyoda A."/>
            <person name="Takaki Y."/>
            <person name="Nishi S."/>
            <person name="Hori S."/>
            <person name="Arai W."/>
            <person name="Tsubouchi T."/>
            <person name="Morono Y."/>
            <person name="Uchiyama I."/>
            <person name="Ito T."/>
            <person name="Fujiyama A."/>
            <person name="Inagaki F."/>
            <person name="Takami H."/>
        </authorList>
    </citation>
    <scope>NUCLEOTIDE SEQUENCE</scope>
    <source>
        <strain evidence="2">Expedition CK06-06</strain>
    </source>
</reference>
<dbReference type="GO" id="GO:0005524">
    <property type="term" value="F:ATP binding"/>
    <property type="evidence" value="ECO:0007669"/>
    <property type="project" value="InterPro"/>
</dbReference>
<dbReference type="SUPFAM" id="SSF52540">
    <property type="entry name" value="P-loop containing nucleoside triphosphate hydrolases"/>
    <property type="match status" value="1"/>
</dbReference>
<comment type="caution">
    <text evidence="2">The sequence shown here is derived from an EMBL/GenBank/DDBJ whole genome shotgun (WGS) entry which is preliminary data.</text>
</comment>
<dbReference type="EMBL" id="BARS01017739">
    <property type="protein sequence ID" value="GAF87103.1"/>
    <property type="molecule type" value="Genomic_DNA"/>
</dbReference>
<dbReference type="InterPro" id="IPR027417">
    <property type="entry name" value="P-loop_NTPase"/>
</dbReference>
<protein>
    <recommendedName>
        <fullName evidence="1">ABC transporter domain-containing protein</fullName>
    </recommendedName>
</protein>
<feature type="non-terminal residue" evidence="2">
    <location>
        <position position="202"/>
    </location>
</feature>
<feature type="domain" description="ABC transporter" evidence="1">
    <location>
        <begin position="13"/>
        <end position="201"/>
    </location>
</feature>
<dbReference type="AlphaFoldDB" id="X0T0X8"/>
<name>X0T0X8_9ZZZZ</name>
<organism evidence="2">
    <name type="scientific">marine sediment metagenome</name>
    <dbReference type="NCBI Taxonomy" id="412755"/>
    <lineage>
        <taxon>unclassified sequences</taxon>
        <taxon>metagenomes</taxon>
        <taxon>ecological metagenomes</taxon>
    </lineage>
</organism>
<evidence type="ECO:0000259" key="1">
    <source>
        <dbReference type="PROSITE" id="PS50893"/>
    </source>
</evidence>
<evidence type="ECO:0000313" key="2">
    <source>
        <dbReference type="EMBL" id="GAF87103.1"/>
    </source>
</evidence>
<sequence length="202" mass="21543">MSAPARERKVAIVSLSDISVSFGGPPVLEKISMRIDAGERVCLVGRNGEGKSSLLKLIDGALLPDGGQVIRGDGLRTARLGQRVPAKIDGTVFEVVSSGLGEVVGLLSRHRRIANRLEGGSDEALMGQLERVHHELDAVGGWQASQRVETVLSRLRLDADAAFGDLSGGVKRRVLLARALVSDPDLLLLDEPTNHLDFNAIT</sequence>
<gene>
    <name evidence="2" type="ORF">S01H1_28972</name>
</gene>
<dbReference type="Pfam" id="PF00005">
    <property type="entry name" value="ABC_tran"/>
    <property type="match status" value="1"/>
</dbReference>
<dbReference type="GO" id="GO:0016887">
    <property type="term" value="F:ATP hydrolysis activity"/>
    <property type="evidence" value="ECO:0007669"/>
    <property type="project" value="InterPro"/>
</dbReference>
<dbReference type="PROSITE" id="PS50893">
    <property type="entry name" value="ABC_TRANSPORTER_2"/>
    <property type="match status" value="1"/>
</dbReference>
<dbReference type="PANTHER" id="PTHR42855:SF1">
    <property type="entry name" value="ABC TRANSPORTER DOMAIN-CONTAINING PROTEIN"/>
    <property type="match status" value="1"/>
</dbReference>
<dbReference type="InterPro" id="IPR003439">
    <property type="entry name" value="ABC_transporter-like_ATP-bd"/>
</dbReference>
<accession>X0T0X8</accession>
<dbReference type="InterPro" id="IPR051309">
    <property type="entry name" value="ABCF_ATPase"/>
</dbReference>
<proteinExistence type="predicted"/>
<dbReference type="Gene3D" id="3.40.50.300">
    <property type="entry name" value="P-loop containing nucleotide triphosphate hydrolases"/>
    <property type="match status" value="1"/>
</dbReference>